<name>A0ABY2IBI1_9MICO</name>
<reference evidence="1 2" key="1">
    <citation type="submission" date="2019-03" db="EMBL/GenBank/DDBJ databases">
        <title>Genomics of glacier-inhabiting Cryobacterium strains.</title>
        <authorList>
            <person name="Liu Q."/>
            <person name="Xin Y.-H."/>
        </authorList>
    </citation>
    <scope>NUCLEOTIDE SEQUENCE [LARGE SCALE GENOMIC DNA]</scope>
    <source>
        <strain evidence="1 2">MDB2-B</strain>
    </source>
</reference>
<dbReference type="EMBL" id="SOFG01000022">
    <property type="protein sequence ID" value="TFB84298.1"/>
    <property type="molecule type" value="Genomic_DNA"/>
</dbReference>
<organism evidence="1 2">
    <name type="scientific">Cryobacterium algoricola</name>
    <dbReference type="NCBI Taxonomy" id="1259183"/>
    <lineage>
        <taxon>Bacteria</taxon>
        <taxon>Bacillati</taxon>
        <taxon>Actinomycetota</taxon>
        <taxon>Actinomycetes</taxon>
        <taxon>Micrococcales</taxon>
        <taxon>Microbacteriaceae</taxon>
        <taxon>Cryobacterium</taxon>
    </lineage>
</organism>
<evidence type="ECO:0000313" key="1">
    <source>
        <dbReference type="EMBL" id="TFB84298.1"/>
    </source>
</evidence>
<protein>
    <recommendedName>
        <fullName evidence="3">ATP-binding protein</fullName>
    </recommendedName>
</protein>
<dbReference type="RefSeq" id="WP_134535739.1">
    <property type="nucleotide sequence ID" value="NZ_SOFG01000022.1"/>
</dbReference>
<gene>
    <name evidence="1" type="ORF">E3O44_15815</name>
</gene>
<evidence type="ECO:0008006" key="3">
    <source>
        <dbReference type="Google" id="ProtNLM"/>
    </source>
</evidence>
<keyword evidence="2" id="KW-1185">Reference proteome</keyword>
<evidence type="ECO:0000313" key="2">
    <source>
        <dbReference type="Proteomes" id="UP000297608"/>
    </source>
</evidence>
<sequence length="609" mass="66515">MLYLVGGPGAGKSHAAAYVVSDLEEQSPLKDGLAHRTYRYETPTRPLTVVNDATIGDRLHSRGALGRDIDTATRDQTHFFACVNRGILVDESAVFPLLGRESDGPQGAVIDWLLREDNLKAPECPSGWEVRTNETKTDYLRSGRLFSAGAHLADVLVVFVDVCSLFEESPSATVSQLSSVGPSVNGESYRIARFHRRRDSDPRKFPAGELVAGVVKALQVDSEERDPAFLNPFQANLDSLSSDAVLSGFLSVLRASEIVSSQRMTYREVWGALVRALVGDLPAQIAGADIENFLESSQPVQPRALARFAELRALAAFRYTQSIFGIGDGTDQKDEALQNPVLRLTRLVDPVRDALPGTNSPTSDGWATPLFDAFASEAGHGSPLDALMLSLSPEDPFRDCVGAFDRGLDEAFVAALACSELKQRSEVVIWYSGYLMRLYATANGIPAFRREIEIWTNAWALSPKIPGTLESQLLTLLKPARVHGATDGASLIPIFDSRTSPITGESRPILALRTSSIEMETSRDSESLFLRLKESGKEIRRVLLDFPLVREALACGEGYAGVTELSDITSPRLERFRAARLVPGKQMDTQRYRVVVGLTDEVLSVGEAF</sequence>
<proteinExistence type="predicted"/>
<accession>A0ABY2IBI1</accession>
<dbReference type="Proteomes" id="UP000297608">
    <property type="component" value="Unassembled WGS sequence"/>
</dbReference>
<comment type="caution">
    <text evidence="1">The sequence shown here is derived from an EMBL/GenBank/DDBJ whole genome shotgun (WGS) entry which is preliminary data.</text>
</comment>